<dbReference type="Proteomes" id="UP000218288">
    <property type="component" value="Chromosome"/>
</dbReference>
<dbReference type="RefSeq" id="WP_162296244.1">
    <property type="nucleotide sequence ID" value="NZ_AP014809.1"/>
</dbReference>
<proteinExistence type="predicted"/>
<evidence type="ECO:0000313" key="2">
    <source>
        <dbReference type="Proteomes" id="UP000218288"/>
    </source>
</evidence>
<name>A0A161JLA9_9HYPH</name>
<gene>
    <name evidence="1" type="ORF">MPPM_0380</name>
</gene>
<dbReference type="AlphaFoldDB" id="A0A161JLA9"/>
<reference evidence="1 2" key="1">
    <citation type="journal article" date="2016" name="Genome Announc.">
        <title>Complete Genome Sequence of Methylobacterium populi P-1M, Isolated from Pink-Pigmented Household Biofilm.</title>
        <authorList>
            <person name="Morohoshi T."/>
            <person name="Ikeda T."/>
        </authorList>
    </citation>
    <scope>NUCLEOTIDE SEQUENCE [LARGE SCALE GENOMIC DNA]</scope>
    <source>
        <strain evidence="1 2">P-1M</strain>
    </source>
</reference>
<evidence type="ECO:0000313" key="1">
    <source>
        <dbReference type="EMBL" id="BAU88985.1"/>
    </source>
</evidence>
<accession>A0A161JLA9</accession>
<organism evidence="1 2">
    <name type="scientific">Methylorubrum populi</name>
    <dbReference type="NCBI Taxonomy" id="223967"/>
    <lineage>
        <taxon>Bacteria</taxon>
        <taxon>Pseudomonadati</taxon>
        <taxon>Pseudomonadota</taxon>
        <taxon>Alphaproteobacteria</taxon>
        <taxon>Hyphomicrobiales</taxon>
        <taxon>Methylobacteriaceae</taxon>
        <taxon>Methylorubrum</taxon>
    </lineage>
</organism>
<dbReference type="EMBL" id="AP014809">
    <property type="protein sequence ID" value="BAU88985.1"/>
    <property type="molecule type" value="Genomic_DNA"/>
</dbReference>
<protein>
    <submittedName>
        <fullName evidence="1">L-sorbosone dehydrogenase</fullName>
    </submittedName>
</protein>
<sequence>MVQNLRARGTLEDVRDYRDGSIWMADDRMPRAQAVRLHLIDGTNRAFETKASPAVRPGPHIDLIAYRKP</sequence>